<dbReference type="AlphaFoldDB" id="A0A0N7L4L0"/>
<protein>
    <submittedName>
        <fullName evidence="2">Uncharacterized protein</fullName>
    </submittedName>
</protein>
<dbReference type="Proteomes" id="UP000054928">
    <property type="component" value="Unassembled WGS sequence"/>
</dbReference>
<feature type="region of interest" description="Disordered" evidence="1">
    <location>
        <begin position="1"/>
        <end position="21"/>
    </location>
</feature>
<dbReference type="RefSeq" id="XP_024575340.1">
    <property type="nucleotide sequence ID" value="XM_024724465.1"/>
</dbReference>
<dbReference type="EMBL" id="CCYD01000322">
    <property type="protein sequence ID" value="CEG38971.1"/>
    <property type="molecule type" value="Genomic_DNA"/>
</dbReference>
<dbReference type="GeneID" id="36404068"/>
<name>A0A0N7L4L0_PLAHL</name>
<reference evidence="3" key="1">
    <citation type="submission" date="2014-09" db="EMBL/GenBank/DDBJ databases">
        <authorList>
            <person name="Sharma Rahul"/>
            <person name="Thines Marco"/>
        </authorList>
    </citation>
    <scope>NUCLEOTIDE SEQUENCE [LARGE SCALE GENOMIC DNA]</scope>
</reference>
<accession>A0A0N7L4L0</accession>
<organism evidence="2 3">
    <name type="scientific">Plasmopara halstedii</name>
    <name type="common">Downy mildew of sunflower</name>
    <dbReference type="NCBI Taxonomy" id="4781"/>
    <lineage>
        <taxon>Eukaryota</taxon>
        <taxon>Sar</taxon>
        <taxon>Stramenopiles</taxon>
        <taxon>Oomycota</taxon>
        <taxon>Peronosporomycetes</taxon>
        <taxon>Peronosporales</taxon>
        <taxon>Peronosporaceae</taxon>
        <taxon>Plasmopara</taxon>
    </lineage>
</organism>
<keyword evidence="3" id="KW-1185">Reference proteome</keyword>
<feature type="compositionally biased region" description="Acidic residues" evidence="1">
    <location>
        <begin position="1"/>
        <end position="13"/>
    </location>
</feature>
<evidence type="ECO:0000313" key="3">
    <source>
        <dbReference type="Proteomes" id="UP000054928"/>
    </source>
</evidence>
<evidence type="ECO:0000256" key="1">
    <source>
        <dbReference type="SAM" id="MobiDB-lite"/>
    </source>
</evidence>
<evidence type="ECO:0000313" key="2">
    <source>
        <dbReference type="EMBL" id="CEG38971.1"/>
    </source>
</evidence>
<sequence>MEMMDIDDEEEVESDSKGMEVNASAAHISSSVSRHNKMLATEITFRIRLVLNRIAAIVKHRHCSQDGC</sequence>
<proteinExistence type="predicted"/>